<sequence>MSTPNADILLQQRAWLDRLQAISRKPILIKAIEGATPEDASDTEAMLYRWNYYKDVWGHTRQPIYTRRILDNELLFDPDVKDWSVLHREFSKIVKRCRIDNIPHQLSYSGGNGVHLSIFFSDLDLDAELFDSAKTLDVDLLKITRQALLKTILDRSQVTRDIIKLDGKKINFGKNRLGSQVREYGTLRPNGNFKTPIDDIPATRPDPGSLPLRFPDKLELWDISGYKNDIESAIRTEIEKATSNNEFNINDLDFTDTKINQFPCIKLLLDKGRDSQRYYGGASIALMAKKCKYTWDAIEKTIEKFLKKCDGLTKDDIMLRLNNVKPLFEQAYTGTGGYHFSCKELKEIFGAGYCDYWNCPVRDKKYRAEKDSAPEDNEPARVDIKKAAMEIAEHGDPLKFILDTHQSIHVGDVETAKVLACSIGSQSVLNSDGIQPKGSGESGKGKTHCFRAMLHLVPKKWKIATTLSDKAIFYMKIPRGAVIFSDDTILSEGLEGVIKRASSNFQTGDTHTTVDANREVKTLTIPPRIVWWLTSVDDSQSSQLLNRQVCVEVDDSPDQDLKVMEFQYRLAKEGTEKYPENTDVFICREIIRDIKEHAHKVRIPYVDAIAWKNPENRRNLDIFFDLVKAFAAIRHRQRHKDQDGFLIAHIKDYEDAEQLYRQRATSQTTKLNKTEMLIIQHLKDHYEASAETLQRVAKISAGRLSQIMRGMDGKSGMLEKVKGLACMKVADKDGDEDATRIYYKNVYQLDDFCIWDSYETVVALDRSKLNDLAFYAQFSHDLALKLNHEIVSSIIKNNNIYNQFSDIEREHTTNIGMGSGKKENEKISSSLSKTAKMAKTLNRAPTDNGSTLYQAAKSSAKSSIEDNGKSDTDMLTALRKLHPGFLQAAKTGRLNSLAKKEYDKGRTKDAFREYFIHMLPEYMQDKGKVDFAINVLEKEPAA</sequence>
<dbReference type="EMBL" id="JMIY01000001">
    <property type="protein sequence ID" value="KCZ73480.1"/>
    <property type="molecule type" value="Genomic_DNA"/>
</dbReference>
<keyword evidence="2" id="KW-1185">Reference proteome</keyword>
<reference evidence="1 2" key="1">
    <citation type="journal article" date="2013" name="Nature">
        <title>Anaerobic oxidation of methane coupled to nitrate reduction in a novel archaeal lineage.</title>
        <authorList>
            <person name="Haroon M.F."/>
            <person name="Hu S."/>
            <person name="Shi Y."/>
            <person name="Imelfort M."/>
            <person name="Keller J."/>
            <person name="Hugenholtz P."/>
            <person name="Yuan Z."/>
            <person name="Tyson G.W."/>
        </authorList>
    </citation>
    <scope>NUCLEOTIDE SEQUENCE [LARGE SCALE GENOMIC DNA]</scope>
    <source>
        <strain evidence="1 2">ANME-2d</strain>
    </source>
</reference>
<gene>
    <name evidence="1" type="ORF">ANME2D_00548</name>
</gene>
<dbReference type="AlphaFoldDB" id="A0A062VE76"/>
<protein>
    <submittedName>
        <fullName evidence="1">Uncharacterized protein</fullName>
    </submittedName>
</protein>
<dbReference type="Proteomes" id="UP000027153">
    <property type="component" value="Unassembled WGS sequence"/>
</dbReference>
<dbReference type="RefSeq" id="WP_048088964.1">
    <property type="nucleotide sequence ID" value="NZ_JMIY01000001.1"/>
</dbReference>
<name>A0A062VE76_9EURY</name>
<accession>A0A062VE76</accession>
<dbReference type="OrthoDB" id="117814at2157"/>
<organism evidence="1 2">
    <name type="scientific">Candidatus Methanoperedens nitratireducens</name>
    <dbReference type="NCBI Taxonomy" id="1392998"/>
    <lineage>
        <taxon>Archaea</taxon>
        <taxon>Methanobacteriati</taxon>
        <taxon>Methanobacteriota</taxon>
        <taxon>Stenosarchaea group</taxon>
        <taxon>Methanomicrobia</taxon>
        <taxon>Methanosarcinales</taxon>
        <taxon>ANME-2 cluster</taxon>
        <taxon>Candidatus Methanoperedentaceae</taxon>
        <taxon>Candidatus Methanoperedens</taxon>
    </lineage>
</organism>
<evidence type="ECO:0000313" key="2">
    <source>
        <dbReference type="Proteomes" id="UP000027153"/>
    </source>
</evidence>
<proteinExistence type="predicted"/>
<evidence type="ECO:0000313" key="1">
    <source>
        <dbReference type="EMBL" id="KCZ73480.1"/>
    </source>
</evidence>
<comment type="caution">
    <text evidence="1">The sequence shown here is derived from an EMBL/GenBank/DDBJ whole genome shotgun (WGS) entry which is preliminary data.</text>
</comment>